<evidence type="ECO:0000256" key="13">
    <source>
        <dbReference type="PROSITE-ProRule" id="PRU10007"/>
    </source>
</evidence>
<evidence type="ECO:0000256" key="5">
    <source>
        <dbReference type="ARBA" id="ARBA00022605"/>
    </source>
</evidence>
<proteinExistence type="inferred from homology"/>
<feature type="active site" evidence="13">
    <location>
        <position position="708"/>
    </location>
</feature>
<evidence type="ECO:0000256" key="15">
    <source>
        <dbReference type="SAM" id="MobiDB-lite"/>
    </source>
</evidence>
<dbReference type="SMART" id="SM01130">
    <property type="entry name" value="DHDPS"/>
    <property type="match status" value="1"/>
</dbReference>
<accession>A0A4R4W563</accession>
<gene>
    <name evidence="12 17" type="primary">dapA</name>
    <name evidence="17" type="ORF">E1181_02825</name>
</gene>
<dbReference type="OrthoDB" id="9778880at2"/>
<dbReference type="SUPFAM" id="SSF53720">
    <property type="entry name" value="ALDH-like"/>
    <property type="match status" value="1"/>
</dbReference>
<keyword evidence="9 12" id="KW-0456">Lyase</keyword>
<evidence type="ECO:0000256" key="9">
    <source>
        <dbReference type="ARBA" id="ARBA00023239"/>
    </source>
</evidence>
<dbReference type="Gene3D" id="3.20.20.70">
    <property type="entry name" value="Aldolase class I"/>
    <property type="match status" value="1"/>
</dbReference>
<dbReference type="SUPFAM" id="SSF51569">
    <property type="entry name" value="Aldolase"/>
    <property type="match status" value="1"/>
</dbReference>
<feature type="binding site" evidence="12">
    <location>
        <position position="188"/>
    </location>
    <ligand>
        <name>pyruvate</name>
        <dbReference type="ChEBI" id="CHEBI:15361"/>
    </ligand>
</feature>
<dbReference type="Proteomes" id="UP000295674">
    <property type="component" value="Unassembled WGS sequence"/>
</dbReference>
<dbReference type="InterPro" id="IPR015590">
    <property type="entry name" value="Aldehyde_DH_dom"/>
</dbReference>
<dbReference type="GO" id="GO:0019877">
    <property type="term" value="P:diaminopimelate biosynthetic process"/>
    <property type="evidence" value="ECO:0007669"/>
    <property type="project" value="UniProtKB-UniRule"/>
</dbReference>
<dbReference type="PROSITE" id="PS00665">
    <property type="entry name" value="DHDPS_1"/>
    <property type="match status" value="1"/>
</dbReference>
<dbReference type="InterPro" id="IPR020624">
    <property type="entry name" value="Schiff_base-form_aldolases_CS"/>
</dbReference>
<feature type="region of interest" description="Disordered" evidence="15">
    <location>
        <begin position="1"/>
        <end position="42"/>
    </location>
</feature>
<evidence type="ECO:0000256" key="10">
    <source>
        <dbReference type="ARBA" id="ARBA00023270"/>
    </source>
</evidence>
<dbReference type="AlphaFoldDB" id="A0A4R4W563"/>
<keyword evidence="6 12" id="KW-0220">Diaminopimelate biosynthesis</keyword>
<dbReference type="InterPro" id="IPR016162">
    <property type="entry name" value="Ald_DH_N"/>
</dbReference>
<dbReference type="InterPro" id="IPR016163">
    <property type="entry name" value="Ald_DH_C"/>
</dbReference>
<evidence type="ECO:0000259" key="16">
    <source>
        <dbReference type="Pfam" id="PF00171"/>
    </source>
</evidence>
<feature type="site" description="Part of a proton relay during catalysis" evidence="12">
    <location>
        <position position="187"/>
    </location>
</feature>
<organism evidence="17 18">
    <name type="scientific">Saccharopolyspora terrae</name>
    <dbReference type="NCBI Taxonomy" id="2530384"/>
    <lineage>
        <taxon>Bacteria</taxon>
        <taxon>Bacillati</taxon>
        <taxon>Actinomycetota</taxon>
        <taxon>Actinomycetes</taxon>
        <taxon>Pseudonocardiales</taxon>
        <taxon>Pseudonocardiaceae</taxon>
        <taxon>Saccharopolyspora</taxon>
    </lineage>
</organism>
<evidence type="ECO:0000256" key="12">
    <source>
        <dbReference type="HAMAP-Rule" id="MF_00418"/>
    </source>
</evidence>
<dbReference type="GO" id="GO:0008840">
    <property type="term" value="F:4-hydroxy-tetrahydrodipicolinate synthase activity"/>
    <property type="evidence" value="ECO:0007669"/>
    <property type="project" value="UniProtKB-UniRule"/>
</dbReference>
<evidence type="ECO:0000256" key="7">
    <source>
        <dbReference type="ARBA" id="ARBA00023002"/>
    </source>
</evidence>
<dbReference type="InterPro" id="IPR005263">
    <property type="entry name" value="DapA"/>
</dbReference>
<comment type="subunit">
    <text evidence="12">Homotetramer; dimer of dimers.</text>
</comment>
<dbReference type="FunFam" id="3.40.309.10:FF:000012">
    <property type="entry name" value="Betaine aldehyde dehydrogenase"/>
    <property type="match status" value="1"/>
</dbReference>
<evidence type="ECO:0000256" key="14">
    <source>
        <dbReference type="RuleBase" id="RU003345"/>
    </source>
</evidence>
<comment type="function">
    <text evidence="1 12">Catalyzes the condensation of (S)-aspartate-beta-semialdehyde [(S)-ASA] and pyruvate to 4-hydroxy-tetrahydrodipicolinate (HTPA).</text>
</comment>
<dbReference type="NCBIfam" id="TIGR00674">
    <property type="entry name" value="dapA"/>
    <property type="match status" value="1"/>
</dbReference>
<comment type="similarity">
    <text evidence="3 14">Belongs to the aldehyde dehydrogenase family.</text>
</comment>
<evidence type="ECO:0000313" key="17">
    <source>
        <dbReference type="EMBL" id="TDD10185.1"/>
    </source>
</evidence>
<protein>
    <recommendedName>
        <fullName evidence="4 12">4-hydroxy-tetrahydrodipicolinate synthase</fullName>
        <shortName evidence="12">HTPA synthase</shortName>
        <ecNumber evidence="4 12">4.3.3.7</ecNumber>
    </recommendedName>
</protein>
<evidence type="ECO:0000256" key="8">
    <source>
        <dbReference type="ARBA" id="ARBA00023154"/>
    </source>
</evidence>
<dbReference type="Pfam" id="PF00701">
    <property type="entry name" value="DHDPS"/>
    <property type="match status" value="1"/>
</dbReference>
<dbReference type="GO" id="GO:0016620">
    <property type="term" value="F:oxidoreductase activity, acting on the aldehyde or oxo group of donors, NAD or NADP as acceptor"/>
    <property type="evidence" value="ECO:0007669"/>
    <property type="project" value="InterPro"/>
</dbReference>
<feature type="active site" description="Schiff-base intermediate with substrate" evidence="12">
    <location>
        <position position="305"/>
    </location>
</feature>
<comment type="caution">
    <text evidence="12">Was originally thought to be a dihydrodipicolinate synthase (DHDPS), catalyzing the condensation of (S)-aspartate-beta-semialdehyde [(S)-ASA] and pyruvate to dihydrodipicolinate (DHDP). However, it was shown in E.coli that the product of the enzymatic reaction is not dihydrodipicolinate but in fact (4S)-4-hydroxy-2,3,4,5-tetrahydro-(2S)-dipicolinic acid (HTPA), and that the consecutive dehydration reaction leading to DHDP is not spontaneous but catalyzed by DapB.</text>
</comment>
<evidence type="ECO:0000256" key="6">
    <source>
        <dbReference type="ARBA" id="ARBA00022915"/>
    </source>
</evidence>
<feature type="binding site" evidence="12">
    <location>
        <position position="347"/>
    </location>
    <ligand>
        <name>pyruvate</name>
        <dbReference type="ChEBI" id="CHEBI:15361"/>
    </ligand>
</feature>
<dbReference type="InterPro" id="IPR029510">
    <property type="entry name" value="Ald_DH_CS_GLU"/>
</dbReference>
<keyword evidence="8 12" id="KW-0457">Lysine biosynthesis</keyword>
<dbReference type="HAMAP" id="MF_00418">
    <property type="entry name" value="DapA"/>
    <property type="match status" value="1"/>
</dbReference>
<dbReference type="FunFam" id="3.40.605.10:FF:000007">
    <property type="entry name" value="NAD/NADP-dependent betaine aldehyde dehydrogenase"/>
    <property type="match status" value="1"/>
</dbReference>
<reference evidence="17 18" key="1">
    <citation type="submission" date="2019-03" db="EMBL/GenBank/DDBJ databases">
        <title>Draft genome sequences of novel Actinobacteria.</title>
        <authorList>
            <person name="Sahin N."/>
            <person name="Ay H."/>
            <person name="Saygin H."/>
        </authorList>
    </citation>
    <scope>NUCLEOTIDE SEQUENCE [LARGE SCALE GENOMIC DNA]</scope>
    <source>
        <strain evidence="17 18">16K309</strain>
    </source>
</reference>
<keyword evidence="10 12" id="KW-0704">Schiff base</keyword>
<dbReference type="CDD" id="cd00408">
    <property type="entry name" value="DHDPS-like"/>
    <property type="match status" value="1"/>
</dbReference>
<evidence type="ECO:0000256" key="3">
    <source>
        <dbReference type="ARBA" id="ARBA00009986"/>
    </source>
</evidence>
<keyword evidence="12" id="KW-0963">Cytoplasm</keyword>
<dbReference type="Gene3D" id="3.40.309.10">
    <property type="entry name" value="Aldehyde Dehydrogenase, Chain A, domain 2"/>
    <property type="match status" value="1"/>
</dbReference>
<name>A0A4R4W563_9PSEU</name>
<evidence type="ECO:0000256" key="4">
    <source>
        <dbReference type="ARBA" id="ARBA00012086"/>
    </source>
</evidence>
<dbReference type="EC" id="4.3.3.7" evidence="4 12"/>
<dbReference type="GO" id="GO:0005737">
    <property type="term" value="C:cytoplasm"/>
    <property type="evidence" value="ECO:0007669"/>
    <property type="project" value="UniProtKB-SubCell"/>
</dbReference>
<evidence type="ECO:0000313" key="18">
    <source>
        <dbReference type="Proteomes" id="UP000295674"/>
    </source>
</evidence>
<comment type="caution">
    <text evidence="17">The sequence shown here is derived from an EMBL/GenBank/DDBJ whole genome shotgun (WGS) entry which is preliminary data.</text>
</comment>
<feature type="site" description="Part of a proton relay during catalysis" evidence="12">
    <location>
        <position position="250"/>
    </location>
</feature>
<comment type="catalytic activity">
    <reaction evidence="11 12">
        <text>L-aspartate 4-semialdehyde + pyruvate = (2S,4S)-4-hydroxy-2,3,4,5-tetrahydrodipicolinate + H2O + H(+)</text>
        <dbReference type="Rhea" id="RHEA:34171"/>
        <dbReference type="ChEBI" id="CHEBI:15361"/>
        <dbReference type="ChEBI" id="CHEBI:15377"/>
        <dbReference type="ChEBI" id="CHEBI:15378"/>
        <dbReference type="ChEBI" id="CHEBI:67139"/>
        <dbReference type="ChEBI" id="CHEBI:537519"/>
        <dbReference type="EC" id="4.3.3.7"/>
    </reaction>
</comment>
<dbReference type="PANTHER" id="PTHR11699">
    <property type="entry name" value="ALDEHYDE DEHYDROGENASE-RELATED"/>
    <property type="match status" value="1"/>
</dbReference>
<comment type="similarity">
    <text evidence="12">Belongs to the DapA family.</text>
</comment>
<keyword evidence="7 14" id="KW-0560">Oxidoreductase</keyword>
<dbReference type="InterPro" id="IPR016161">
    <property type="entry name" value="Ald_DH/histidinol_DH"/>
</dbReference>
<sequence>MGHVYSARAGNGVPPATPRTSWSPGTRRTLDRDAPASVGSHHRTFRSNIERRTEVLPLAHCAPRPPAAFRDARGSRPMTAAAGHGARARCRPSTVHDRSISAANGSVRTKRSKSAPPLPLHLAARHRNSIRTQTNRGAFCMSQQLSGILTALPTPFTADGKIDVAALGRVVDRNIDGGVDGLVACGSTGEFAAMSEHERRLVVETVVEHAAGRVPVIAQTGAVSTAEAIRLSRHAQECGASVVMLVTPYYEPLTEDETEHYLRTVAESVDIPVMLYNMPGVTGVDLSPETIGRLAREVDNIEYVKDTNADMSRVRQLIHRYGDVITTFGGWDTLILATLTEGAAGVVAGSGNVVPAELVSIHRALQAGELDRARAEWSRLYPLMESLMSMPFVPAVKAILNSLGLPVGTPRSPLLELNSETADRVSAEAAAALGQRAPLPTTAPGKVLRSADSRPLCSESDLPPSRHFIDGGYVGSTSSRVLDVVDPCSERVLCHTPDGTAEDVDRAVAAAVTAKASWARLVPKDRSDALHAIANRVEAHGDLLARMEAANTGKPLAVAQDDIAGTVDTFRFMAGAVRAATSMAGGDYLDDHLSVIQREPVGVVGVVTPWNYPLMMAAWKIAPILAAGNTCVLKPSEQTPVTTLKFAELVADLIPAGVLNIVTGRGDVVGARLSSHPAIDLVALTGSVNSGRAVARAAAEGLKRVHLELGGKAPVLIFEDADLAAAAETLRTASFWNSGQECGAACRVLVHESVADRFVEHLVREAASLTAGEPAVDGVEIGPVVSKAHFDRVRGYLERAQRDGARAALGGGALDGPGYFVAPTVLVDVREGAEITREEVFGPVVTVETFRDEEEAVRRANDVPYGLSASVWTENARRSHELPARIDAGTVWVNSHLALANEVPRGGFKGSGYGRDLSIYALDDYSRTKHVMHNHAR</sequence>
<feature type="domain" description="Aldehyde dehydrogenase" evidence="16">
    <location>
        <begin position="475"/>
        <end position="931"/>
    </location>
</feature>
<keyword evidence="18" id="KW-1185">Reference proteome</keyword>
<feature type="region of interest" description="Disordered" evidence="15">
    <location>
        <begin position="66"/>
        <end position="86"/>
    </location>
</feature>
<keyword evidence="5 12" id="KW-0028">Amino-acid biosynthesis</keyword>
<dbReference type="PROSITE" id="PS00687">
    <property type="entry name" value="ALDEHYDE_DEHYDR_GLU"/>
    <property type="match status" value="1"/>
</dbReference>
<dbReference type="GO" id="GO:0009089">
    <property type="term" value="P:lysine biosynthetic process via diaminopimelate"/>
    <property type="evidence" value="ECO:0007669"/>
    <property type="project" value="UniProtKB-UniRule"/>
</dbReference>
<comment type="pathway">
    <text evidence="2 12">Amino-acid biosynthesis; L-lysine biosynthesis via DAP pathway; (S)-tetrahydrodipicolinate from L-aspartate: step 3/4.</text>
</comment>
<dbReference type="UniPathway" id="UPA00034">
    <property type="reaction ID" value="UER00017"/>
</dbReference>
<evidence type="ECO:0000256" key="1">
    <source>
        <dbReference type="ARBA" id="ARBA00003294"/>
    </source>
</evidence>
<evidence type="ECO:0000256" key="2">
    <source>
        <dbReference type="ARBA" id="ARBA00005120"/>
    </source>
</evidence>
<evidence type="ECO:0000256" key="11">
    <source>
        <dbReference type="ARBA" id="ARBA00047836"/>
    </source>
</evidence>
<feature type="active site" description="Proton donor/acceptor" evidence="12">
    <location>
        <position position="276"/>
    </location>
</feature>
<comment type="subcellular location">
    <subcellularLocation>
        <location evidence="12">Cytoplasm</location>
    </subcellularLocation>
</comment>
<dbReference type="PRINTS" id="PR00146">
    <property type="entry name" value="DHPICSNTHASE"/>
</dbReference>
<dbReference type="Pfam" id="PF00171">
    <property type="entry name" value="Aldedh"/>
    <property type="match status" value="1"/>
</dbReference>
<dbReference type="Gene3D" id="3.40.605.10">
    <property type="entry name" value="Aldehyde Dehydrogenase, Chain A, domain 1"/>
    <property type="match status" value="1"/>
</dbReference>
<dbReference type="InterPro" id="IPR013785">
    <property type="entry name" value="Aldolase_TIM"/>
</dbReference>
<dbReference type="InterPro" id="IPR002220">
    <property type="entry name" value="DapA-like"/>
</dbReference>
<dbReference type="EMBL" id="SMKS01000002">
    <property type="protein sequence ID" value="TDD10185.1"/>
    <property type="molecule type" value="Genomic_DNA"/>
</dbReference>